<evidence type="ECO:0000313" key="3">
    <source>
        <dbReference type="Proteomes" id="UP000266260"/>
    </source>
</evidence>
<evidence type="ECO:0000313" key="1">
    <source>
        <dbReference type="EMBL" id="RIE07643.1"/>
    </source>
</evidence>
<dbReference type="AlphaFoldDB" id="A0A398D9E3"/>
<evidence type="ECO:0000313" key="4">
    <source>
        <dbReference type="Proteomes" id="UP000266489"/>
    </source>
</evidence>
<evidence type="ECO:0000313" key="2">
    <source>
        <dbReference type="EMBL" id="RIE10119.1"/>
    </source>
</evidence>
<dbReference type="Proteomes" id="UP000266260">
    <property type="component" value="Unassembled WGS sequence"/>
</dbReference>
<proteinExistence type="predicted"/>
<dbReference type="RefSeq" id="WP_119120466.1">
    <property type="nucleotide sequence ID" value="NZ_QXIT01000033.1"/>
</dbReference>
<gene>
    <name evidence="1" type="ORF">SMC5_09170</name>
    <name evidence="2" type="ORF">SMC6_01760</name>
</gene>
<reference evidence="3 4" key="1">
    <citation type="submission" date="2018-09" db="EMBL/GenBank/DDBJ databases">
        <title>Discovery and Ecogenomic Context for Candidatus Cryosericales, a Global Caldiserica Order Active in Thawing Permafrost.</title>
        <authorList>
            <person name="Martinez M.A."/>
            <person name="Woodcroft B.J."/>
            <person name="Ignacio Espinoza J.C."/>
            <person name="Zayed A."/>
            <person name="Singleton C.M."/>
            <person name="Boyd J."/>
            <person name="Li Y.-F."/>
            <person name="Purvine S."/>
            <person name="Maughan H."/>
            <person name="Hodgkins S.B."/>
            <person name="Anderson D."/>
            <person name="Sederholm M."/>
            <person name="Temperton B."/>
            <person name="Saleska S.R."/>
            <person name="Tyson G.W."/>
            <person name="Rich V.I."/>
        </authorList>
    </citation>
    <scope>NUCLEOTIDE SEQUENCE [LARGE SCALE GENOMIC DNA]</scope>
    <source>
        <strain evidence="1 4">SMC5</strain>
        <strain evidence="2 3">SMC6</strain>
    </source>
</reference>
<accession>A0A398D9E3</accession>
<keyword evidence="3" id="KW-1185">Reference proteome</keyword>
<name>A0A398D9E3_9BACT</name>
<protein>
    <submittedName>
        <fullName evidence="2">Uncharacterized protein</fullName>
    </submittedName>
</protein>
<accession>A0A398CYN6</accession>
<sequence length="378" mass="42901">MNRFAKPTPDIKCLECGAEGIIDGSDFCKFSVLANSDESTMTFTCKRCGKPIIVLRDQVAVSPDPLFQTIGILGTSNGMIQPIDNDACGRITINYSDGHKTIIDSGTAKMQFRDPKTGRLLFETTMEIGKEPEFLLSPGIYREYPLPEPVDKIFAISLRAIVAPELEDKVELWLRPVQDGDGRYSSIRTAVATSSPDVLPENRVNVICHLFAVREMSQYALWLRQMFEAIEQTNEGNFETALLDYARACEIFIGDYLRRTLRQVYNFDDALAKQVAGTQADERVARILPLLTVDPRAYDDAKKAWRKNVKDVRDKKVAHVPVTIEKEECWKAHDSAYWFIRALQSQCKFEAGKKWDYWARPTENGEPENRRGSKRRSA</sequence>
<dbReference type="EMBL" id="QXIU01000224">
    <property type="protein sequence ID" value="RIE07643.1"/>
    <property type="molecule type" value="Genomic_DNA"/>
</dbReference>
<dbReference type="EMBL" id="QXIT01000033">
    <property type="protein sequence ID" value="RIE10119.1"/>
    <property type="molecule type" value="Genomic_DNA"/>
</dbReference>
<dbReference type="Proteomes" id="UP000266489">
    <property type="component" value="Unassembled WGS sequence"/>
</dbReference>
<organism evidence="2 3">
    <name type="scientific">Candidatus Cryosericum odellii</name>
    <dbReference type="NCBI Taxonomy" id="2290917"/>
    <lineage>
        <taxon>Bacteria</taxon>
        <taxon>Pseudomonadati</taxon>
        <taxon>Caldisericota/Cryosericota group</taxon>
        <taxon>Candidatus Cryosericota</taxon>
        <taxon>Candidatus Cryosericia</taxon>
        <taxon>Candidatus Cryosericales</taxon>
        <taxon>Candidatus Cryosericaceae</taxon>
        <taxon>Candidatus Cryosericum</taxon>
    </lineage>
</organism>
<comment type="caution">
    <text evidence="2">The sequence shown here is derived from an EMBL/GenBank/DDBJ whole genome shotgun (WGS) entry which is preliminary data.</text>
</comment>